<evidence type="ECO:0000256" key="16">
    <source>
        <dbReference type="ARBA" id="ARBA00031028"/>
    </source>
</evidence>
<evidence type="ECO:0000256" key="4">
    <source>
        <dbReference type="ARBA" id="ARBA00021008"/>
    </source>
</evidence>
<evidence type="ECO:0000256" key="15">
    <source>
        <dbReference type="ARBA" id="ARBA00023136"/>
    </source>
</evidence>
<dbReference type="GeneID" id="79562475"/>
<reference evidence="19" key="1">
    <citation type="journal article" date="2012" name="Gene">
        <title>New features of Asian Crassostrea oyster mitochondrial genomes: A novel alloacceptor tRNA gene recruitment and two novel ORFs.</title>
        <authorList>
            <person name="Wu X."/>
            <person name="Li X."/>
            <person name="Li L."/>
            <person name="Xu X."/>
            <person name="Xia J."/>
            <person name="Yu Z."/>
        </authorList>
    </citation>
    <scope>NUCLEOTIDE SEQUENCE</scope>
    <source>
        <strain evidence="19">DB1</strain>
    </source>
</reference>
<dbReference type="CTD" id="79562475"/>
<keyword evidence="13" id="KW-0830">Ubiquinone</keyword>
<keyword evidence="10" id="KW-0249">Electron transport</keyword>
<protein>
    <recommendedName>
        <fullName evidence="4">NADH-ubiquinone oxidoreductase chain 2</fullName>
        <ecNumber evidence="3">7.1.1.2</ecNumber>
    </recommendedName>
    <alternativeName>
        <fullName evidence="16">NADH dehydrogenase subunit 2</fullName>
    </alternativeName>
</protein>
<dbReference type="AlphaFoldDB" id="J9PSZ5"/>
<keyword evidence="14 19" id="KW-0496">Mitochondrion</keyword>
<evidence type="ECO:0000256" key="17">
    <source>
        <dbReference type="ARBA" id="ARBA00049551"/>
    </source>
</evidence>
<evidence type="ECO:0000256" key="3">
    <source>
        <dbReference type="ARBA" id="ARBA00012944"/>
    </source>
</evidence>
<evidence type="ECO:0000256" key="9">
    <source>
        <dbReference type="ARBA" id="ARBA00022967"/>
    </source>
</evidence>
<dbReference type="GO" id="GO:0008137">
    <property type="term" value="F:NADH dehydrogenase (ubiquinone) activity"/>
    <property type="evidence" value="ECO:0007669"/>
    <property type="project" value="UniProtKB-EC"/>
</dbReference>
<comment type="similarity">
    <text evidence="2">Belongs to the complex I subunit 2 family.</text>
</comment>
<evidence type="ECO:0000256" key="1">
    <source>
        <dbReference type="ARBA" id="ARBA00004448"/>
    </source>
</evidence>
<feature type="transmembrane region" description="Helical" evidence="18">
    <location>
        <begin position="63"/>
        <end position="85"/>
    </location>
</feature>
<evidence type="ECO:0000256" key="6">
    <source>
        <dbReference type="ARBA" id="ARBA00022660"/>
    </source>
</evidence>
<feature type="transmembrane region" description="Helical" evidence="18">
    <location>
        <begin position="7"/>
        <end position="26"/>
    </location>
</feature>
<evidence type="ECO:0000256" key="13">
    <source>
        <dbReference type="ARBA" id="ARBA00023075"/>
    </source>
</evidence>
<evidence type="ECO:0000256" key="12">
    <source>
        <dbReference type="ARBA" id="ARBA00023027"/>
    </source>
</evidence>
<organism evidence="19">
    <name type="scientific">Crassostrea sp. DB1</name>
    <dbReference type="NCBI Taxonomy" id="545777"/>
    <lineage>
        <taxon>Eukaryota</taxon>
        <taxon>Metazoa</taxon>
        <taxon>Spiralia</taxon>
        <taxon>Lophotrochozoa</taxon>
        <taxon>Mollusca</taxon>
        <taxon>Bivalvia</taxon>
        <taxon>Autobranchia</taxon>
        <taxon>Pteriomorphia</taxon>
        <taxon>Ostreida</taxon>
        <taxon>Ostreoidea</taxon>
        <taxon>Ostreidae</taxon>
        <taxon>Crassostrea</taxon>
    </lineage>
</organism>
<keyword evidence="15 18" id="KW-0472">Membrane</keyword>
<keyword evidence="7 18" id="KW-0812">Transmembrane</keyword>
<comment type="subcellular location">
    <subcellularLocation>
        <location evidence="1">Mitochondrion inner membrane</location>
        <topology evidence="1">Multi-pass membrane protein</topology>
    </subcellularLocation>
</comment>
<keyword evidence="5" id="KW-0813">Transport</keyword>
<comment type="catalytic activity">
    <reaction evidence="17">
        <text>a ubiquinone + NADH + 5 H(+)(in) = a ubiquinol + NAD(+) + 4 H(+)(out)</text>
        <dbReference type="Rhea" id="RHEA:29091"/>
        <dbReference type="Rhea" id="RHEA-COMP:9565"/>
        <dbReference type="Rhea" id="RHEA-COMP:9566"/>
        <dbReference type="ChEBI" id="CHEBI:15378"/>
        <dbReference type="ChEBI" id="CHEBI:16389"/>
        <dbReference type="ChEBI" id="CHEBI:17976"/>
        <dbReference type="ChEBI" id="CHEBI:57540"/>
        <dbReference type="ChEBI" id="CHEBI:57945"/>
        <dbReference type="EC" id="7.1.1.2"/>
    </reaction>
</comment>
<dbReference type="RefSeq" id="YP_006883208.1">
    <property type="nucleotide sequence ID" value="NC_018763.1"/>
</dbReference>
<keyword evidence="8" id="KW-0999">Mitochondrion inner membrane</keyword>
<feature type="transmembrane region" description="Helical" evidence="18">
    <location>
        <begin position="32"/>
        <end position="51"/>
    </location>
</feature>
<evidence type="ECO:0000256" key="5">
    <source>
        <dbReference type="ARBA" id="ARBA00022448"/>
    </source>
</evidence>
<evidence type="ECO:0000256" key="7">
    <source>
        <dbReference type="ARBA" id="ARBA00022692"/>
    </source>
</evidence>
<evidence type="ECO:0000256" key="14">
    <source>
        <dbReference type="ARBA" id="ARBA00023128"/>
    </source>
</evidence>
<dbReference type="GO" id="GO:0006120">
    <property type="term" value="P:mitochondrial electron transport, NADH to ubiquinone"/>
    <property type="evidence" value="ECO:0007669"/>
    <property type="project" value="TreeGrafter"/>
</dbReference>
<accession>J9PSZ5</accession>
<keyword evidence="9" id="KW-1278">Translocase</keyword>
<sequence length="338" mass="37020">MSHESLSVVLFLMMGIVTSVAMLSEWDLFWEWVLVETMIFLVIPLLLVKGSSRGSATFWSPGVVAYFSAQCAGAVLILFGLFVHSTMSAELTGSCLACAGYALKLGLFPFNFWVKLSFKEFHYMGVFISGFAQKLYIVPMVPLFYDEAICANAMYCMSLLSVLCGPILMFNASEVKVVLSHLSLSFTGTLMLCSYCGLHVTYVYGAIYCLSVFFMAAILLNSNCKDVKDLGSKVPLHYKIGFLCLMISMSGHPLSVDFVMKEKMLELLGWEAGATVSIAIVVVGSLINLLSWVRLMVFATKGVEKALAFSGSPIQNLFNIICVILSLFSGFAFGIITT</sequence>
<feature type="transmembrane region" description="Helical" evidence="18">
    <location>
        <begin position="317"/>
        <end position="336"/>
    </location>
</feature>
<keyword evidence="12" id="KW-0520">NAD</keyword>
<name>J9PSZ5_9BIVA</name>
<evidence type="ECO:0000256" key="18">
    <source>
        <dbReference type="SAM" id="Phobius"/>
    </source>
</evidence>
<feature type="transmembrane region" description="Helical" evidence="18">
    <location>
        <begin position="151"/>
        <end position="170"/>
    </location>
</feature>
<evidence type="ECO:0000256" key="2">
    <source>
        <dbReference type="ARBA" id="ARBA00007012"/>
    </source>
</evidence>
<evidence type="ECO:0000256" key="10">
    <source>
        <dbReference type="ARBA" id="ARBA00022982"/>
    </source>
</evidence>
<feature type="transmembrane region" description="Helical" evidence="18">
    <location>
        <begin position="203"/>
        <end position="224"/>
    </location>
</feature>
<feature type="transmembrane region" description="Helical" evidence="18">
    <location>
        <begin position="121"/>
        <end position="145"/>
    </location>
</feature>
<dbReference type="EC" id="7.1.1.2" evidence="3"/>
<proteinExistence type="inferred from homology"/>
<feature type="transmembrane region" description="Helical" evidence="18">
    <location>
        <begin position="236"/>
        <end position="254"/>
    </location>
</feature>
<evidence type="ECO:0000256" key="8">
    <source>
        <dbReference type="ARBA" id="ARBA00022792"/>
    </source>
</evidence>
<dbReference type="GO" id="GO:0005743">
    <property type="term" value="C:mitochondrial inner membrane"/>
    <property type="evidence" value="ECO:0007669"/>
    <property type="project" value="UniProtKB-SubCell"/>
</dbReference>
<evidence type="ECO:0000313" key="19">
    <source>
        <dbReference type="EMBL" id="AEX37756.1"/>
    </source>
</evidence>
<evidence type="ECO:0000256" key="11">
    <source>
        <dbReference type="ARBA" id="ARBA00022989"/>
    </source>
</evidence>
<geneLocation type="mitochondrion" evidence="19"/>
<feature type="transmembrane region" description="Helical" evidence="18">
    <location>
        <begin position="274"/>
        <end position="297"/>
    </location>
</feature>
<dbReference type="PANTHER" id="PTHR46552:SF1">
    <property type="entry name" value="NADH-UBIQUINONE OXIDOREDUCTASE CHAIN 2"/>
    <property type="match status" value="1"/>
</dbReference>
<dbReference type="PANTHER" id="PTHR46552">
    <property type="entry name" value="NADH-UBIQUINONE OXIDOREDUCTASE CHAIN 2"/>
    <property type="match status" value="1"/>
</dbReference>
<dbReference type="EMBL" id="JQ060958">
    <property type="protein sequence ID" value="AEX37756.1"/>
    <property type="molecule type" value="Genomic_DNA"/>
</dbReference>
<feature type="transmembrane region" description="Helical" evidence="18">
    <location>
        <begin position="91"/>
        <end position="114"/>
    </location>
</feature>
<keyword evidence="6" id="KW-0679">Respiratory chain</keyword>
<keyword evidence="11 18" id="KW-1133">Transmembrane helix</keyword>
<dbReference type="InterPro" id="IPR050175">
    <property type="entry name" value="Complex_I_Subunit_2"/>
</dbReference>